<dbReference type="InterPro" id="IPR050168">
    <property type="entry name" value="AAA_ATPase_domain"/>
</dbReference>
<dbReference type="CDD" id="cd19511">
    <property type="entry name" value="RecA-like_CDC48_r2-like"/>
    <property type="match status" value="1"/>
</dbReference>
<dbReference type="Proteomes" id="UP000288716">
    <property type="component" value="Unassembled WGS sequence"/>
</dbReference>
<evidence type="ECO:0000313" key="7">
    <source>
        <dbReference type="Proteomes" id="UP000288716"/>
    </source>
</evidence>
<gene>
    <name evidence="6" type="ORF">B4U80_01942</name>
</gene>
<dbReference type="GO" id="GO:0005524">
    <property type="term" value="F:ATP binding"/>
    <property type="evidence" value="ECO:0007669"/>
    <property type="project" value="UniProtKB-KW"/>
</dbReference>
<dbReference type="EMBL" id="NCKV01005767">
    <property type="protein sequence ID" value="RWS23855.1"/>
    <property type="molecule type" value="Genomic_DNA"/>
</dbReference>
<evidence type="ECO:0000256" key="1">
    <source>
        <dbReference type="ARBA" id="ARBA00022737"/>
    </source>
</evidence>
<keyword evidence="7" id="KW-1185">Reference proteome</keyword>
<evidence type="ECO:0000259" key="5">
    <source>
        <dbReference type="SMART" id="SM00382"/>
    </source>
</evidence>
<feature type="domain" description="AAA+ ATPase" evidence="5">
    <location>
        <begin position="230"/>
        <end position="368"/>
    </location>
</feature>
<dbReference type="InterPro" id="IPR027417">
    <property type="entry name" value="P-loop_NTPase"/>
</dbReference>
<dbReference type="InterPro" id="IPR003593">
    <property type="entry name" value="AAA+_ATPase"/>
</dbReference>
<dbReference type="Pfam" id="PF00004">
    <property type="entry name" value="AAA"/>
    <property type="match status" value="2"/>
</dbReference>
<dbReference type="AlphaFoldDB" id="A0A443S8W9"/>
<keyword evidence="3 4" id="KW-0067">ATP-binding</keyword>
<dbReference type="SUPFAM" id="SSF52540">
    <property type="entry name" value="P-loop containing nucleoside triphosphate hydrolases"/>
    <property type="match status" value="2"/>
</dbReference>
<keyword evidence="1" id="KW-0677">Repeat</keyword>
<dbReference type="FunFam" id="3.40.50.300:FF:000018">
    <property type="entry name" value="Cell division control 48"/>
    <property type="match status" value="1"/>
</dbReference>
<evidence type="ECO:0000256" key="3">
    <source>
        <dbReference type="ARBA" id="ARBA00022840"/>
    </source>
</evidence>
<evidence type="ECO:0000313" key="6">
    <source>
        <dbReference type="EMBL" id="RWS23855.1"/>
    </source>
</evidence>
<dbReference type="PANTHER" id="PTHR23077:SF27">
    <property type="entry name" value="ATPASE FAMILY GENE 2 PROTEIN HOMOLOG A"/>
    <property type="match status" value="1"/>
</dbReference>
<keyword evidence="2 4" id="KW-0547">Nucleotide-binding</keyword>
<evidence type="ECO:0000256" key="4">
    <source>
        <dbReference type="RuleBase" id="RU003651"/>
    </source>
</evidence>
<comment type="similarity">
    <text evidence="4">Belongs to the AAA ATPase family.</text>
</comment>
<dbReference type="GO" id="GO:0005737">
    <property type="term" value="C:cytoplasm"/>
    <property type="evidence" value="ECO:0007669"/>
    <property type="project" value="TreeGrafter"/>
</dbReference>
<feature type="non-terminal residue" evidence="6">
    <location>
        <position position="465"/>
    </location>
</feature>
<dbReference type="VEuPathDB" id="VectorBase:LDEU008186"/>
<dbReference type="GO" id="GO:0016887">
    <property type="term" value="F:ATP hydrolysis activity"/>
    <property type="evidence" value="ECO:0007669"/>
    <property type="project" value="InterPro"/>
</dbReference>
<proteinExistence type="inferred from homology"/>
<accession>A0A443S8W9</accession>
<protein>
    <recommendedName>
        <fullName evidence="5">AAA+ ATPase domain-containing protein</fullName>
    </recommendedName>
</protein>
<dbReference type="Gene3D" id="3.40.50.300">
    <property type="entry name" value="P-loop containing nucleotide triphosphate hydrolases"/>
    <property type="match status" value="2"/>
</dbReference>
<dbReference type="InterPro" id="IPR003959">
    <property type="entry name" value="ATPase_AAA_core"/>
</dbReference>
<dbReference type="OrthoDB" id="27435at2759"/>
<dbReference type="Pfam" id="PF17862">
    <property type="entry name" value="AAA_lid_3"/>
    <property type="match status" value="1"/>
</dbReference>
<dbReference type="STRING" id="299467.A0A443S8W9"/>
<reference evidence="6 7" key="1">
    <citation type="journal article" date="2018" name="Gigascience">
        <title>Genomes of trombidid mites reveal novel predicted allergens and laterally-transferred genes associated with secondary metabolism.</title>
        <authorList>
            <person name="Dong X."/>
            <person name="Chaisiri K."/>
            <person name="Xia D."/>
            <person name="Armstrong S.D."/>
            <person name="Fang Y."/>
            <person name="Donnelly M.J."/>
            <person name="Kadowaki T."/>
            <person name="McGarry J.W."/>
            <person name="Darby A.C."/>
            <person name="Makepeace B.L."/>
        </authorList>
    </citation>
    <scope>NUCLEOTIDE SEQUENCE [LARGE SCALE GENOMIC DNA]</scope>
    <source>
        <strain evidence="6">UoL-UT</strain>
    </source>
</reference>
<dbReference type="PROSITE" id="PS00674">
    <property type="entry name" value="AAA"/>
    <property type="match status" value="2"/>
</dbReference>
<dbReference type="SMART" id="SM00382">
    <property type="entry name" value="AAA"/>
    <property type="match status" value="1"/>
</dbReference>
<comment type="caution">
    <text evidence="6">The sequence shown here is derived from an EMBL/GenBank/DDBJ whole genome shotgun (WGS) entry which is preliminary data.</text>
</comment>
<organism evidence="6 7">
    <name type="scientific">Leptotrombidium deliense</name>
    <dbReference type="NCBI Taxonomy" id="299467"/>
    <lineage>
        <taxon>Eukaryota</taxon>
        <taxon>Metazoa</taxon>
        <taxon>Ecdysozoa</taxon>
        <taxon>Arthropoda</taxon>
        <taxon>Chelicerata</taxon>
        <taxon>Arachnida</taxon>
        <taxon>Acari</taxon>
        <taxon>Acariformes</taxon>
        <taxon>Trombidiformes</taxon>
        <taxon>Prostigmata</taxon>
        <taxon>Anystina</taxon>
        <taxon>Parasitengona</taxon>
        <taxon>Trombiculoidea</taxon>
        <taxon>Trombiculidae</taxon>
        <taxon>Leptotrombidium</taxon>
    </lineage>
</organism>
<sequence>NDAHFVQTNGGDLFSKNSAEIELKLSNIFKRALKKSPSVVLIDDIDLLCGNKKSASEQEKRTLSCLYSFFDDIQEKEIIVIAATNKVDSIDTSLRRSGRFDVEIEFTVPLATDRVEIMSKIMSNAKHTLPADVLQNIAETAYSFTGADLMLACRKASLSAIKNNRDITESDLRNGVKEVKPSAMREIALEVPPIYWTDIGGMKEVKAKLRQAVVMPLKHPEAFKRMGIAPPKGILLYGPPGCSKTMVGKALATESKLNFISIKGPELFSKWVGESERSVRELFRKARQASPAIIFFDEIDALAAERGGNENASAVGDRVLAQILTEMDGIESLDGVIIVAATNRPDKIDKALLRRGRIGSIIYVPLPDEETRREILNIKMQTMPIKFNDDSNLNEIVRRTEGFSGAEVTALCEEAALLSLEESIDAETISFNHFTACLDNMVPRTTQEMIDYYETYNSKNRQIEE</sequence>
<evidence type="ECO:0000256" key="2">
    <source>
        <dbReference type="ARBA" id="ARBA00022741"/>
    </source>
</evidence>
<dbReference type="Gene3D" id="1.10.8.60">
    <property type="match status" value="2"/>
</dbReference>
<feature type="non-terminal residue" evidence="6">
    <location>
        <position position="1"/>
    </location>
</feature>
<name>A0A443S8W9_9ACAR</name>
<dbReference type="InterPro" id="IPR003960">
    <property type="entry name" value="ATPase_AAA_CS"/>
</dbReference>
<dbReference type="PANTHER" id="PTHR23077">
    <property type="entry name" value="AAA-FAMILY ATPASE"/>
    <property type="match status" value="1"/>
</dbReference>
<dbReference type="InterPro" id="IPR041569">
    <property type="entry name" value="AAA_lid_3"/>
</dbReference>